<evidence type="ECO:0000256" key="1">
    <source>
        <dbReference type="ARBA" id="ARBA00022737"/>
    </source>
</evidence>
<dbReference type="Gene3D" id="1.25.40.20">
    <property type="entry name" value="Ankyrin repeat-containing domain"/>
    <property type="match status" value="3"/>
</dbReference>
<comment type="caution">
    <text evidence="4">The sequence shown here is derived from an EMBL/GenBank/DDBJ whole genome shotgun (WGS) entry which is preliminary data.</text>
</comment>
<dbReference type="AlphaFoldDB" id="A0A4Z1H1R0"/>
<evidence type="ECO:0008006" key="6">
    <source>
        <dbReference type="Google" id="ProtNLM"/>
    </source>
</evidence>
<reference evidence="4 5" key="1">
    <citation type="submission" date="2017-12" db="EMBL/GenBank/DDBJ databases">
        <title>Comparative genomics of Botrytis spp.</title>
        <authorList>
            <person name="Valero-Jimenez C.A."/>
            <person name="Tapia P."/>
            <person name="Veloso J."/>
            <person name="Silva-Moreno E."/>
            <person name="Staats M."/>
            <person name="Valdes J.H."/>
            <person name="Van Kan J.A.L."/>
        </authorList>
    </citation>
    <scope>NUCLEOTIDE SEQUENCE [LARGE SCALE GENOMIC DNA]</scope>
    <source>
        <strain evidence="4 5">Bh0001</strain>
    </source>
</reference>
<accession>A0A4Z1H1R0</accession>
<dbReference type="PANTHER" id="PTHR24161">
    <property type="entry name" value="ANK_REP_REGION DOMAIN-CONTAINING PROTEIN-RELATED"/>
    <property type="match status" value="1"/>
</dbReference>
<dbReference type="Proteomes" id="UP000297814">
    <property type="component" value="Unassembled WGS sequence"/>
</dbReference>
<evidence type="ECO:0000256" key="3">
    <source>
        <dbReference type="PROSITE-ProRule" id="PRU00023"/>
    </source>
</evidence>
<dbReference type="SUPFAM" id="SSF48403">
    <property type="entry name" value="Ankyrin repeat"/>
    <property type="match status" value="1"/>
</dbReference>
<dbReference type="PROSITE" id="PS50297">
    <property type="entry name" value="ANK_REP_REGION"/>
    <property type="match status" value="2"/>
</dbReference>
<dbReference type="PANTHER" id="PTHR24161:SF124">
    <property type="entry name" value="TRANSIENT RECEPTOR POTENTIAL CHANNEL PYREXIA"/>
    <property type="match status" value="1"/>
</dbReference>
<proteinExistence type="predicted"/>
<dbReference type="EMBL" id="PQXK01000056">
    <property type="protein sequence ID" value="TGO39343.1"/>
    <property type="molecule type" value="Genomic_DNA"/>
</dbReference>
<keyword evidence="5" id="KW-1185">Reference proteome</keyword>
<sequence>MAVPTKDLVDLPDDVLAVMFDQILVTIGVWKMMNLRVLCRLFNTIITKTLCLNYMANSKGPVDDALKICLKYPDSKLPGIAHLFIHLEMKYNPHHIILSPVYCAIQCVKTRSSNIQTRDKQTAFEIQVCHAIEEHLKWGSNDDRDPGVCGRRRLQFCNAAIGEDDEARLDIQTTLIVAIIAGVAFVTTDTLGRRPLHLAANYGRTEIIEILLECGADLSSVRPYLIHQSKRFTKHLQKFICTFGSPLRIAALNGHLEAVKLLTKPRFNAVLPYPKEEIKELPIHCAAYKGRPKVVQLLLENGAHRDRYAAGIRVRHDIMDAICFAVSKGHEDVAHVLLNHDFSLKDREYNALIEIASFSSQHHIMSLLLKNAAVSDTCINRTALSYAIINRDILSVRLLVEAGHPIEILKDGKPINYNSSPILLAMKCGWPHILEYLFSVGSEKIDPLDEEQFPLDSNVRNDFTSGKWPRRHAKQPYQLWYTQGRY</sequence>
<dbReference type="InterPro" id="IPR002110">
    <property type="entry name" value="Ankyrin_rpt"/>
</dbReference>
<evidence type="ECO:0000313" key="5">
    <source>
        <dbReference type="Proteomes" id="UP000297814"/>
    </source>
</evidence>
<keyword evidence="1" id="KW-0677">Repeat</keyword>
<dbReference type="PROSITE" id="PS50088">
    <property type="entry name" value="ANK_REPEAT"/>
    <property type="match status" value="2"/>
</dbReference>
<dbReference type="Pfam" id="PF12796">
    <property type="entry name" value="Ank_2"/>
    <property type="match status" value="2"/>
</dbReference>
<feature type="repeat" description="ANK" evidence="3">
    <location>
        <begin position="278"/>
        <end position="310"/>
    </location>
</feature>
<evidence type="ECO:0000313" key="4">
    <source>
        <dbReference type="EMBL" id="TGO39343.1"/>
    </source>
</evidence>
<dbReference type="Pfam" id="PF00023">
    <property type="entry name" value="Ank"/>
    <property type="match status" value="1"/>
</dbReference>
<dbReference type="SMART" id="SM00248">
    <property type="entry name" value="ANK"/>
    <property type="match status" value="6"/>
</dbReference>
<protein>
    <recommendedName>
        <fullName evidence="6">F-box domain-containing protein</fullName>
    </recommendedName>
</protein>
<organism evidence="4 5">
    <name type="scientific">Botrytis hyacinthi</name>
    <dbReference type="NCBI Taxonomy" id="278943"/>
    <lineage>
        <taxon>Eukaryota</taxon>
        <taxon>Fungi</taxon>
        <taxon>Dikarya</taxon>
        <taxon>Ascomycota</taxon>
        <taxon>Pezizomycotina</taxon>
        <taxon>Leotiomycetes</taxon>
        <taxon>Helotiales</taxon>
        <taxon>Sclerotiniaceae</taxon>
        <taxon>Botrytis</taxon>
    </lineage>
</organism>
<name>A0A4Z1H1R0_9HELO</name>
<keyword evidence="2 3" id="KW-0040">ANK repeat</keyword>
<gene>
    <name evidence="4" type="ORF">BHYA_0056g00550</name>
</gene>
<evidence type="ECO:0000256" key="2">
    <source>
        <dbReference type="ARBA" id="ARBA00023043"/>
    </source>
</evidence>
<dbReference type="PRINTS" id="PR01415">
    <property type="entry name" value="ANKYRIN"/>
</dbReference>
<dbReference type="InterPro" id="IPR036770">
    <property type="entry name" value="Ankyrin_rpt-contain_sf"/>
</dbReference>
<feature type="repeat" description="ANK" evidence="3">
    <location>
        <begin position="191"/>
        <end position="223"/>
    </location>
</feature>